<sequence>MSTLTTSLYLLLIGVCFNHALPARKPSPATTTTTTTTRPLPMALRNNRPVMKMKTADMNWPKKAASTAAIPRPIQEPATMMSRSMPAESRSVVAEPPPPPSTRAPKIGQWLRDVGVTLSPTNEQIVNMLDRIDFDSLERMCRQRAGLTQASNIVRDVLGNQRGANMIGQIQSQAESMSADAMFCSFLGKLGSPDRLFNDLENILSGVIPLKQTM</sequence>
<dbReference type="AlphaFoldDB" id="A0A914V116"/>
<evidence type="ECO:0000313" key="2">
    <source>
        <dbReference type="Proteomes" id="UP000887566"/>
    </source>
</evidence>
<feature type="signal peptide" evidence="1">
    <location>
        <begin position="1"/>
        <end position="22"/>
    </location>
</feature>
<reference evidence="3" key="1">
    <citation type="submission" date="2022-11" db="UniProtKB">
        <authorList>
            <consortium name="WormBaseParasite"/>
        </authorList>
    </citation>
    <scope>IDENTIFICATION</scope>
</reference>
<evidence type="ECO:0000256" key="1">
    <source>
        <dbReference type="SAM" id="SignalP"/>
    </source>
</evidence>
<feature type="chain" id="PRO_5036954750" evidence="1">
    <location>
        <begin position="23"/>
        <end position="214"/>
    </location>
</feature>
<keyword evidence="2" id="KW-1185">Reference proteome</keyword>
<organism evidence="2 3">
    <name type="scientific">Plectus sambesii</name>
    <dbReference type="NCBI Taxonomy" id="2011161"/>
    <lineage>
        <taxon>Eukaryota</taxon>
        <taxon>Metazoa</taxon>
        <taxon>Ecdysozoa</taxon>
        <taxon>Nematoda</taxon>
        <taxon>Chromadorea</taxon>
        <taxon>Plectida</taxon>
        <taxon>Plectina</taxon>
        <taxon>Plectoidea</taxon>
        <taxon>Plectidae</taxon>
        <taxon>Plectus</taxon>
    </lineage>
</organism>
<proteinExistence type="predicted"/>
<keyword evidence="1" id="KW-0732">Signal</keyword>
<accession>A0A914V116</accession>
<protein>
    <submittedName>
        <fullName evidence="3">Uncharacterized protein</fullName>
    </submittedName>
</protein>
<evidence type="ECO:0000313" key="3">
    <source>
        <dbReference type="WBParaSite" id="PSAMB.scaffold14316size1926.g35991.t1"/>
    </source>
</evidence>
<dbReference type="WBParaSite" id="PSAMB.scaffold14316size1926.g35991.t1">
    <property type="protein sequence ID" value="PSAMB.scaffold14316size1926.g35991.t1"/>
    <property type="gene ID" value="PSAMB.scaffold14316size1926.g35991"/>
</dbReference>
<name>A0A914V116_9BILA</name>
<dbReference type="Proteomes" id="UP000887566">
    <property type="component" value="Unplaced"/>
</dbReference>